<dbReference type="AlphaFoldDB" id="T1JK85"/>
<proteinExistence type="predicted"/>
<organism evidence="1 2">
    <name type="scientific">Strigamia maritima</name>
    <name type="common">European centipede</name>
    <name type="synonym">Geophilus maritimus</name>
    <dbReference type="NCBI Taxonomy" id="126957"/>
    <lineage>
        <taxon>Eukaryota</taxon>
        <taxon>Metazoa</taxon>
        <taxon>Ecdysozoa</taxon>
        <taxon>Arthropoda</taxon>
        <taxon>Myriapoda</taxon>
        <taxon>Chilopoda</taxon>
        <taxon>Pleurostigmophora</taxon>
        <taxon>Geophilomorpha</taxon>
        <taxon>Linotaeniidae</taxon>
        <taxon>Strigamia</taxon>
    </lineage>
</organism>
<sequence length="93" mass="10702">MAVVLISNDSVFVAILLKKKMPREFLFFDVSCWKKWVVSCEMGKDDVITEFNKLKSFHYCDPGWLEQLETLLATGIEISQEMERSLVLVVGIN</sequence>
<dbReference type="EnsemblMetazoa" id="SMAR014265-RA">
    <property type="protein sequence ID" value="SMAR014265-PA"/>
    <property type="gene ID" value="SMAR014265"/>
</dbReference>
<keyword evidence="2" id="KW-1185">Reference proteome</keyword>
<reference evidence="2" key="1">
    <citation type="submission" date="2011-05" db="EMBL/GenBank/DDBJ databases">
        <authorList>
            <person name="Richards S.R."/>
            <person name="Qu J."/>
            <person name="Jiang H."/>
            <person name="Jhangiani S.N."/>
            <person name="Agravi P."/>
            <person name="Goodspeed R."/>
            <person name="Gross S."/>
            <person name="Mandapat C."/>
            <person name="Jackson L."/>
            <person name="Mathew T."/>
            <person name="Pu L."/>
            <person name="Thornton R."/>
            <person name="Saada N."/>
            <person name="Wilczek-Boney K.B."/>
            <person name="Lee S."/>
            <person name="Kovar C."/>
            <person name="Wu Y."/>
            <person name="Scherer S.E."/>
            <person name="Worley K.C."/>
            <person name="Muzny D.M."/>
            <person name="Gibbs R."/>
        </authorList>
    </citation>
    <scope>NUCLEOTIDE SEQUENCE</scope>
    <source>
        <strain evidence="2">Brora</strain>
    </source>
</reference>
<reference evidence="1" key="2">
    <citation type="submission" date="2015-02" db="UniProtKB">
        <authorList>
            <consortium name="EnsemblMetazoa"/>
        </authorList>
    </citation>
    <scope>IDENTIFICATION</scope>
</reference>
<dbReference type="HOGENOM" id="CLU_2402464_0_0_1"/>
<evidence type="ECO:0000313" key="1">
    <source>
        <dbReference type="EnsemblMetazoa" id="SMAR014265-PA"/>
    </source>
</evidence>
<dbReference type="Proteomes" id="UP000014500">
    <property type="component" value="Unassembled WGS sequence"/>
</dbReference>
<protein>
    <submittedName>
        <fullName evidence="1">Uncharacterized protein</fullName>
    </submittedName>
</protein>
<name>T1JK85_STRMM</name>
<accession>T1JK85</accession>
<dbReference type="EMBL" id="JH431527">
    <property type="status" value="NOT_ANNOTATED_CDS"/>
    <property type="molecule type" value="Genomic_DNA"/>
</dbReference>
<evidence type="ECO:0000313" key="2">
    <source>
        <dbReference type="Proteomes" id="UP000014500"/>
    </source>
</evidence>